<dbReference type="RefSeq" id="WP_272470981.1">
    <property type="nucleotide sequence ID" value="NZ_JAMRYU010000146.1"/>
</dbReference>
<evidence type="ECO:0000313" key="1">
    <source>
        <dbReference type="EMBL" id="MDC4242758.1"/>
    </source>
</evidence>
<dbReference type="EMBL" id="JAMRYU010000146">
    <property type="protein sequence ID" value="MDC4242758.1"/>
    <property type="molecule type" value="Genomic_DNA"/>
</dbReference>
<name>A0A9X3XPA7_9CLOT</name>
<gene>
    <name evidence="1" type="ORF">NE398_21820</name>
</gene>
<protein>
    <submittedName>
        <fullName evidence="1">Uncharacterized protein</fullName>
    </submittedName>
</protein>
<organism evidence="1 2">
    <name type="scientific">Clostridium tertium</name>
    <dbReference type="NCBI Taxonomy" id="1559"/>
    <lineage>
        <taxon>Bacteria</taxon>
        <taxon>Bacillati</taxon>
        <taxon>Bacillota</taxon>
        <taxon>Clostridia</taxon>
        <taxon>Eubacteriales</taxon>
        <taxon>Clostridiaceae</taxon>
        <taxon>Clostridium</taxon>
    </lineage>
</organism>
<reference evidence="1" key="1">
    <citation type="submission" date="2022-05" db="EMBL/GenBank/DDBJ databases">
        <title>Draft genome sequence of Clostridium tertium strain CP3 isolated from Peru.</title>
        <authorList>
            <person name="Hurtado R."/>
            <person name="Lima L."/>
            <person name="Sousa T."/>
            <person name="Jaiswal A.K."/>
            <person name="Tiwari S."/>
            <person name="Maturrano L."/>
            <person name="Brenig B."/>
            <person name="Azevedo V."/>
        </authorList>
    </citation>
    <scope>NUCLEOTIDE SEQUENCE</scope>
    <source>
        <strain evidence="1">CP3</strain>
    </source>
</reference>
<sequence>SNKSLYGWKIDYRGRCVMEDKIKDLITSNLKVKKENIHFVFTKDGRFWIDVLDENARGEDEPILEQYQLFPVSQMQDKLDLALERGSYESSTNNK</sequence>
<accession>A0A9X3XPA7</accession>
<dbReference type="Proteomes" id="UP001141183">
    <property type="component" value="Unassembled WGS sequence"/>
</dbReference>
<comment type="caution">
    <text evidence="1">The sequence shown here is derived from an EMBL/GenBank/DDBJ whole genome shotgun (WGS) entry which is preliminary data.</text>
</comment>
<feature type="non-terminal residue" evidence="1">
    <location>
        <position position="1"/>
    </location>
</feature>
<dbReference type="AlphaFoldDB" id="A0A9X3XPA7"/>
<evidence type="ECO:0000313" key="2">
    <source>
        <dbReference type="Proteomes" id="UP001141183"/>
    </source>
</evidence>
<keyword evidence="2" id="KW-1185">Reference proteome</keyword>
<proteinExistence type="predicted"/>